<accession>A0A0R2B1C4</accession>
<dbReference type="Proteomes" id="UP000051672">
    <property type="component" value="Unassembled WGS sequence"/>
</dbReference>
<dbReference type="STRING" id="1423727.FC34_GL000269"/>
<gene>
    <name evidence="1" type="ORF">FC34_GL000269</name>
</gene>
<evidence type="ECO:0008006" key="3">
    <source>
        <dbReference type="Google" id="ProtNLM"/>
    </source>
</evidence>
<dbReference type="EMBL" id="AYZQ01000001">
    <property type="protein sequence ID" value="KRM72562.1"/>
    <property type="molecule type" value="Genomic_DNA"/>
</dbReference>
<dbReference type="Pfam" id="PF14559">
    <property type="entry name" value="TPR_19"/>
    <property type="match status" value="1"/>
</dbReference>
<dbReference type="RefSeq" id="WP_057893588.1">
    <property type="nucleotide sequence ID" value="NZ_AYZQ01000001.1"/>
</dbReference>
<dbReference type="PATRIC" id="fig|1423727.3.peg.272"/>
<evidence type="ECO:0000313" key="2">
    <source>
        <dbReference type="Proteomes" id="UP000051672"/>
    </source>
</evidence>
<keyword evidence="2" id="KW-1185">Reference proteome</keyword>
<evidence type="ECO:0000313" key="1">
    <source>
        <dbReference type="EMBL" id="KRM72562.1"/>
    </source>
</evidence>
<sequence>MGDVVAFPGNADRHLSVGQQALAAKDYASAVAHLDKAYEASPDFDHAKVLVEALVGLNAASEALPYIGRYIEDFLKQPKDRDLMLSTLLAVPDYRSAWAVTHYFAREDRAAAEQTISAAEQADLAKNETAIETLRKQLSHMGGLAFHEQEALMSQLGRLPKSVALQAIPPVLADGDVHPAIRVSMLDALTAVGDSAAVTFLSYNGNRSVVPDDLPGVLNDPAIQKMVHLASRQINDPDEREATLEMLRLQLGFLYPFVGESISDQDGFVAAFVAHQPSPEPEVAAWLETQIAALVNQA</sequence>
<organism evidence="1 2">
    <name type="scientific">Lacticaseibacillus brantae DSM 23927</name>
    <dbReference type="NCBI Taxonomy" id="1423727"/>
    <lineage>
        <taxon>Bacteria</taxon>
        <taxon>Bacillati</taxon>
        <taxon>Bacillota</taxon>
        <taxon>Bacilli</taxon>
        <taxon>Lactobacillales</taxon>
        <taxon>Lactobacillaceae</taxon>
        <taxon>Lacticaseibacillus</taxon>
    </lineage>
</organism>
<dbReference type="InterPro" id="IPR011990">
    <property type="entry name" value="TPR-like_helical_dom_sf"/>
</dbReference>
<dbReference type="AlphaFoldDB" id="A0A0R2B1C4"/>
<reference evidence="1 2" key="1">
    <citation type="journal article" date="2015" name="Genome Announc.">
        <title>Expanding the biotechnology potential of lactobacilli through comparative genomics of 213 strains and associated genera.</title>
        <authorList>
            <person name="Sun Z."/>
            <person name="Harris H.M."/>
            <person name="McCann A."/>
            <person name="Guo C."/>
            <person name="Argimon S."/>
            <person name="Zhang W."/>
            <person name="Yang X."/>
            <person name="Jeffery I.B."/>
            <person name="Cooney J.C."/>
            <person name="Kagawa T.F."/>
            <person name="Liu W."/>
            <person name="Song Y."/>
            <person name="Salvetti E."/>
            <person name="Wrobel A."/>
            <person name="Rasinkangas P."/>
            <person name="Parkhill J."/>
            <person name="Rea M.C."/>
            <person name="O'Sullivan O."/>
            <person name="Ritari J."/>
            <person name="Douillard F.P."/>
            <person name="Paul Ross R."/>
            <person name="Yang R."/>
            <person name="Briner A.E."/>
            <person name="Felis G.E."/>
            <person name="de Vos W.M."/>
            <person name="Barrangou R."/>
            <person name="Klaenhammer T.R."/>
            <person name="Caufield P.W."/>
            <person name="Cui Y."/>
            <person name="Zhang H."/>
            <person name="O'Toole P.W."/>
        </authorList>
    </citation>
    <scope>NUCLEOTIDE SEQUENCE [LARGE SCALE GENOMIC DNA]</scope>
    <source>
        <strain evidence="1 2">DSM 23927</strain>
    </source>
</reference>
<dbReference type="SUPFAM" id="SSF48452">
    <property type="entry name" value="TPR-like"/>
    <property type="match status" value="1"/>
</dbReference>
<protein>
    <recommendedName>
        <fullName evidence="3">TPR repeat-containing protein</fullName>
    </recommendedName>
</protein>
<name>A0A0R2B1C4_9LACO</name>
<proteinExistence type="predicted"/>
<comment type="caution">
    <text evidence="1">The sequence shown here is derived from an EMBL/GenBank/DDBJ whole genome shotgun (WGS) entry which is preliminary data.</text>
</comment>
<dbReference type="OrthoDB" id="1655898at2"/>